<dbReference type="PANTHER" id="PTHR38765:SF1">
    <property type="entry name" value="DUF484 DOMAIN-CONTAINING PROTEIN"/>
    <property type="match status" value="1"/>
</dbReference>
<dbReference type="RefSeq" id="WP_115003314.1">
    <property type="nucleotide sequence ID" value="NZ_UGHS01000004.1"/>
</dbReference>
<organism evidence="1 2">
    <name type="scientific">Haemophilus pittmaniae</name>
    <dbReference type="NCBI Taxonomy" id="249188"/>
    <lineage>
        <taxon>Bacteria</taxon>
        <taxon>Pseudomonadati</taxon>
        <taxon>Pseudomonadota</taxon>
        <taxon>Gammaproteobacteria</taxon>
        <taxon>Pasteurellales</taxon>
        <taxon>Pasteurellaceae</taxon>
        <taxon>Haemophilus</taxon>
    </lineage>
</organism>
<proteinExistence type="predicted"/>
<keyword evidence="2" id="KW-1185">Reference proteome</keyword>
<dbReference type="Gene3D" id="3.30.450.40">
    <property type="match status" value="1"/>
</dbReference>
<dbReference type="Proteomes" id="UP000255264">
    <property type="component" value="Unassembled WGS sequence"/>
</dbReference>
<dbReference type="PANTHER" id="PTHR38765">
    <property type="entry name" value="DUF484 DOMAIN-CONTAINING PROTEIN"/>
    <property type="match status" value="1"/>
</dbReference>
<name>A0A377J197_9PAST</name>
<sequence>MTEQDIRDYLKEHPDFFIHHLELLTSLNIPHLHQGTTSLVEWQLNQQRSEIKALKQLLEKFHQLAHQDADIFFALLPLQKKLFAADGFQSVLKILDNWAKEYELDGVSILLFRDSWQAIDDIPQHCWLDRKAFELIRLERMGLRQCYLGELSNKEKALLFLPEELPIGSVAICRLTGSAQRPSALLVFKSRDTAGFHNGQDTVFLRHIIDIAALHLSPWLASCDH</sequence>
<accession>A0A377J197</accession>
<evidence type="ECO:0000313" key="2">
    <source>
        <dbReference type="Proteomes" id="UP000255264"/>
    </source>
</evidence>
<dbReference type="Pfam" id="PF04340">
    <property type="entry name" value="DUF484"/>
    <property type="match status" value="1"/>
</dbReference>
<dbReference type="InterPro" id="IPR007435">
    <property type="entry name" value="DUF484"/>
</dbReference>
<evidence type="ECO:0000313" key="1">
    <source>
        <dbReference type="EMBL" id="STO93650.1"/>
    </source>
</evidence>
<dbReference type="EMBL" id="UGHS01000004">
    <property type="protein sequence ID" value="STO93650.1"/>
    <property type="molecule type" value="Genomic_DNA"/>
</dbReference>
<dbReference type="InterPro" id="IPR029016">
    <property type="entry name" value="GAF-like_dom_sf"/>
</dbReference>
<reference evidence="1 2" key="1">
    <citation type="submission" date="2018-06" db="EMBL/GenBank/DDBJ databases">
        <authorList>
            <consortium name="Pathogen Informatics"/>
            <person name="Doyle S."/>
        </authorList>
    </citation>
    <scope>NUCLEOTIDE SEQUENCE [LARGE SCALE GENOMIC DNA]</scope>
    <source>
        <strain evidence="1 2">NCTC13335</strain>
    </source>
</reference>
<protein>
    <submittedName>
        <fullName evidence="1">Uncharacterized protein conserved in bacteria</fullName>
    </submittedName>
</protein>
<dbReference type="AlphaFoldDB" id="A0A377J197"/>
<dbReference type="OrthoDB" id="7065511at2"/>
<gene>
    <name evidence="1" type="ORF">NCTC13335_01535</name>
</gene>